<dbReference type="Proteomes" id="UP000307720">
    <property type="component" value="Unassembled WGS sequence"/>
</dbReference>
<sequence>MVPKYVKIQAQKWIDIADGKDEEAYVDVAAYEKICRLLKIMVHPDLRCSIYDGLEDYAWLFITATLCTMCKEGTRYYEVSGVEYQNVKIRYYETALLEIARKNFKTFNSAVIFIILMLTEPDFSRFFSVAPDLALSSELKNAIRKIIKVSPALIDEEEPAFKLLRSQVKCLLNDNEYTPLAYSRDGMDGKLANAYLADEAGAMDDYPVEAMRSSQITLLSKLGIIISTQYPNDNNVMLTEIDIAKKTLDGLTDDGRYFALLYEPDDDLKSGDAWMKDDRVIYQSNPVSIAHAAIFEAVRKKRTVAVLYENKRENYLCKHNNILYRGLGVEGYIDIQKVKLCRGDIPDEFWRGRRVWCGLDLSQSEDNTSFCMVTEVDGIVYAKVFGFIPKDAIDRKSQKEKVDYRELMRRGECFACGDEVIDYGFIERFIMSVPEKYGCEIVQIGYDRYNAMSTVQKLEENGFECVEIKQHSSVLHLATKFLMELVLQQNFRYADNKMLEINFQNARCTEDTNLNKYVNKKRSAGKVDMVVSTINAIHLLLQDMLYGGNFVAQC</sequence>
<dbReference type="EMBL" id="SRZB01000009">
    <property type="protein sequence ID" value="TGX99261.1"/>
    <property type="molecule type" value="Genomic_DNA"/>
</dbReference>
<name>A0AC61R0A8_9FIRM</name>
<reference evidence="1" key="1">
    <citation type="submission" date="2019-04" db="EMBL/GenBank/DDBJ databases">
        <title>Microbes associate with the intestines of laboratory mice.</title>
        <authorList>
            <person name="Navarre W."/>
            <person name="Wong E."/>
            <person name="Huang K."/>
            <person name="Tropini C."/>
            <person name="Ng K."/>
            <person name="Yu B."/>
        </authorList>
    </citation>
    <scope>NUCLEOTIDE SEQUENCE</scope>
    <source>
        <strain evidence="1">NM72_1-8</strain>
    </source>
</reference>
<proteinExistence type="predicted"/>
<protein>
    <submittedName>
        <fullName evidence="1">Terminase</fullName>
    </submittedName>
</protein>
<accession>A0AC61R0A8</accession>
<evidence type="ECO:0000313" key="2">
    <source>
        <dbReference type="Proteomes" id="UP000307720"/>
    </source>
</evidence>
<gene>
    <name evidence="1" type="ORF">E5357_06170</name>
</gene>
<comment type="caution">
    <text evidence="1">The sequence shown here is derived from an EMBL/GenBank/DDBJ whole genome shotgun (WGS) entry which is preliminary data.</text>
</comment>
<organism evidence="1 2">
    <name type="scientific">Hominisplanchenecus murintestinalis</name>
    <dbReference type="NCBI Taxonomy" id="2941517"/>
    <lineage>
        <taxon>Bacteria</taxon>
        <taxon>Bacillati</taxon>
        <taxon>Bacillota</taxon>
        <taxon>Clostridia</taxon>
        <taxon>Lachnospirales</taxon>
        <taxon>Lachnospiraceae</taxon>
        <taxon>Hominisplanchenecus</taxon>
    </lineage>
</organism>
<keyword evidence="2" id="KW-1185">Reference proteome</keyword>
<evidence type="ECO:0000313" key="1">
    <source>
        <dbReference type="EMBL" id="TGX99261.1"/>
    </source>
</evidence>